<name>A0A1G6B121_9HYPH</name>
<evidence type="ECO:0008006" key="4">
    <source>
        <dbReference type="Google" id="ProtNLM"/>
    </source>
</evidence>
<accession>A0A1G6B121</accession>
<evidence type="ECO:0000313" key="2">
    <source>
        <dbReference type="EMBL" id="SDB14346.1"/>
    </source>
</evidence>
<dbReference type="RefSeq" id="WP_210185544.1">
    <property type="nucleotide sequence ID" value="NZ_FMXQ01000002.1"/>
</dbReference>
<dbReference type="Proteomes" id="UP000199071">
    <property type="component" value="Unassembled WGS sequence"/>
</dbReference>
<dbReference type="Pfam" id="PF20398">
    <property type="entry name" value="DUF6691"/>
    <property type="match status" value="1"/>
</dbReference>
<evidence type="ECO:0000256" key="1">
    <source>
        <dbReference type="SAM" id="Phobius"/>
    </source>
</evidence>
<sequence length="159" mass="16563">MRNSPFAIAMALVAGIVFGVGLAISQMIDPEKVKNFLDLAAIPSGGWDPSLAFVMAAGSAVAFVGLRFNRFMRKPVAAPAFQVNTKTRIDRRLVIGSAIFGVGWGISGFCPGPAIANLGVVPDAVAIFVAAMLAGSWLTGAIVEWSNRSSLEPSQAVAK</sequence>
<gene>
    <name evidence="2" type="ORF">SAMN02982931_01094</name>
</gene>
<dbReference type="AlphaFoldDB" id="A0A1G6B121"/>
<feature type="transmembrane region" description="Helical" evidence="1">
    <location>
        <begin position="49"/>
        <end position="66"/>
    </location>
</feature>
<keyword evidence="3" id="KW-1185">Reference proteome</keyword>
<dbReference type="EMBL" id="FMXQ01000002">
    <property type="protein sequence ID" value="SDB14346.1"/>
    <property type="molecule type" value="Genomic_DNA"/>
</dbReference>
<keyword evidence="1" id="KW-0472">Membrane</keyword>
<feature type="transmembrane region" description="Helical" evidence="1">
    <location>
        <begin position="93"/>
        <end position="118"/>
    </location>
</feature>
<proteinExistence type="predicted"/>
<organism evidence="2 3">
    <name type="scientific">Bauldia litoralis</name>
    <dbReference type="NCBI Taxonomy" id="665467"/>
    <lineage>
        <taxon>Bacteria</taxon>
        <taxon>Pseudomonadati</taxon>
        <taxon>Pseudomonadota</taxon>
        <taxon>Alphaproteobacteria</taxon>
        <taxon>Hyphomicrobiales</taxon>
        <taxon>Kaistiaceae</taxon>
        <taxon>Bauldia</taxon>
    </lineage>
</organism>
<evidence type="ECO:0000313" key="3">
    <source>
        <dbReference type="Proteomes" id="UP000199071"/>
    </source>
</evidence>
<keyword evidence="1" id="KW-1133">Transmembrane helix</keyword>
<dbReference type="InterPro" id="IPR046513">
    <property type="entry name" value="DUF6691"/>
</dbReference>
<keyword evidence="1" id="KW-0812">Transmembrane</keyword>
<protein>
    <recommendedName>
        <fullName evidence="4">Sulphur transport domain-containing protein</fullName>
    </recommendedName>
</protein>
<feature type="transmembrane region" description="Helical" evidence="1">
    <location>
        <begin position="124"/>
        <end position="143"/>
    </location>
</feature>
<reference evidence="2 3" key="1">
    <citation type="submission" date="2016-10" db="EMBL/GenBank/DDBJ databases">
        <authorList>
            <person name="de Groot N.N."/>
        </authorList>
    </citation>
    <scope>NUCLEOTIDE SEQUENCE [LARGE SCALE GENOMIC DNA]</scope>
    <source>
        <strain evidence="2 3">ATCC 35022</strain>
    </source>
</reference>
<dbReference type="STRING" id="665467.SAMN02982931_01094"/>